<dbReference type="Pfam" id="PF24530">
    <property type="entry name" value="DUF7597"/>
    <property type="match status" value="1"/>
</dbReference>
<dbReference type="EMBL" id="CP144750">
    <property type="protein sequence ID" value="WVZ78796.1"/>
    <property type="molecule type" value="Genomic_DNA"/>
</dbReference>
<dbReference type="PANTHER" id="PTHR33075:SF7">
    <property type="entry name" value="OS02G0303350 PROTEIN"/>
    <property type="match status" value="1"/>
</dbReference>
<organism evidence="3 4">
    <name type="scientific">Paspalum notatum var. saurae</name>
    <dbReference type="NCBI Taxonomy" id="547442"/>
    <lineage>
        <taxon>Eukaryota</taxon>
        <taxon>Viridiplantae</taxon>
        <taxon>Streptophyta</taxon>
        <taxon>Embryophyta</taxon>
        <taxon>Tracheophyta</taxon>
        <taxon>Spermatophyta</taxon>
        <taxon>Magnoliopsida</taxon>
        <taxon>Liliopsida</taxon>
        <taxon>Poales</taxon>
        <taxon>Poaceae</taxon>
        <taxon>PACMAD clade</taxon>
        <taxon>Panicoideae</taxon>
        <taxon>Andropogonodae</taxon>
        <taxon>Paspaleae</taxon>
        <taxon>Paspalinae</taxon>
        <taxon>Paspalum</taxon>
    </lineage>
</organism>
<feature type="domain" description="DUF7597" evidence="2">
    <location>
        <begin position="6"/>
        <end position="126"/>
    </location>
</feature>
<feature type="region of interest" description="Disordered" evidence="1">
    <location>
        <begin position="382"/>
        <end position="412"/>
    </location>
</feature>
<dbReference type="Proteomes" id="UP001341281">
    <property type="component" value="Chromosome 06"/>
</dbReference>
<evidence type="ECO:0000259" key="2">
    <source>
        <dbReference type="Pfam" id="PF24530"/>
    </source>
</evidence>
<reference evidence="3 4" key="1">
    <citation type="submission" date="2024-02" db="EMBL/GenBank/DDBJ databases">
        <title>High-quality chromosome-scale genome assembly of Pensacola bahiagrass (Paspalum notatum Flugge var. saurae).</title>
        <authorList>
            <person name="Vega J.M."/>
            <person name="Podio M."/>
            <person name="Orjuela J."/>
            <person name="Siena L.A."/>
            <person name="Pessino S.C."/>
            <person name="Combes M.C."/>
            <person name="Mariac C."/>
            <person name="Albertini E."/>
            <person name="Pupilli F."/>
            <person name="Ortiz J.P.A."/>
            <person name="Leblanc O."/>
        </authorList>
    </citation>
    <scope>NUCLEOTIDE SEQUENCE [LARGE SCALE GENOMIC DNA]</scope>
    <source>
        <strain evidence="3">R1</strain>
        <tissue evidence="3">Leaf</tissue>
    </source>
</reference>
<feature type="region of interest" description="Disordered" evidence="1">
    <location>
        <begin position="436"/>
        <end position="464"/>
    </location>
</feature>
<accession>A0AAQ3TSJ0</accession>
<dbReference type="InterPro" id="IPR056018">
    <property type="entry name" value="DUF7597"/>
</dbReference>
<name>A0AAQ3TSJ0_PASNO</name>
<proteinExistence type="predicted"/>
<evidence type="ECO:0000256" key="1">
    <source>
        <dbReference type="SAM" id="MobiDB-lite"/>
    </source>
</evidence>
<sequence>MVFRRVDPEPFIPHGMDWQDVPHRVQAQRVLSFREQPRNEDLAIVNFHSLPAHQVPFGNVRELVREFLVDFMGVRIREILPYPLGQAFVRFERVYDRDSFVQHSPLPFGDVNLTFSRHDDGWNHRAVLFNRECWLLILNLPADYWKQEHIERIVGPFGHLGDSWTLQCEILQHRLLENMPADEDFPPSPDRFGPNRPFDFFGFGQPGPAPFLPPPQQNPGQGLNLAHGGNNVFGHNQAPEENLLQEQDEGQMQVELPQNEGAAIVEAVPDLVPEDDPVLMDEVIDPMQIIPPGLGPEDVPGQVIDEPDAFAFDDGAPLEIQGPQPPNPDLEVFIPHVQNPKNFLVDEFDQQCPEAERLWRKFFAPPSTRKRVCPPATFTSCLPGLDRPPDLHTTATPPLVSPTSHPDKKRTNKRMLVESEVDENLLMESSLLKKGRALAPVGKGQARKKKAQVINEDVSSDEDL</sequence>
<feature type="compositionally biased region" description="Polar residues" evidence="1">
    <location>
        <begin position="393"/>
        <end position="404"/>
    </location>
</feature>
<evidence type="ECO:0000313" key="3">
    <source>
        <dbReference type="EMBL" id="WVZ78796.1"/>
    </source>
</evidence>
<protein>
    <recommendedName>
        <fullName evidence="2">DUF7597 domain-containing protein</fullName>
    </recommendedName>
</protein>
<keyword evidence="4" id="KW-1185">Reference proteome</keyword>
<dbReference type="PANTHER" id="PTHR33075">
    <property type="entry name" value="OS02G0499800 PROTEIN"/>
    <property type="match status" value="1"/>
</dbReference>
<gene>
    <name evidence="3" type="ORF">U9M48_026449</name>
</gene>
<evidence type="ECO:0000313" key="4">
    <source>
        <dbReference type="Proteomes" id="UP001341281"/>
    </source>
</evidence>
<dbReference type="AlphaFoldDB" id="A0AAQ3TSJ0"/>